<evidence type="ECO:0000256" key="2">
    <source>
        <dbReference type="ARBA" id="ARBA00022679"/>
    </source>
</evidence>
<dbReference type="NCBIfam" id="NF003144">
    <property type="entry name" value="PRK04069.1"/>
    <property type="match status" value="1"/>
</dbReference>
<evidence type="ECO:0000313" key="7">
    <source>
        <dbReference type="EMBL" id="QKG85449.1"/>
    </source>
</evidence>
<keyword evidence="8" id="KW-1185">Reference proteome</keyword>
<keyword evidence="4" id="KW-0418">Kinase</keyword>
<dbReference type="GO" id="GO:0004674">
    <property type="term" value="F:protein serine/threonine kinase activity"/>
    <property type="evidence" value="ECO:0007669"/>
    <property type="project" value="UniProtKB-KW"/>
</dbReference>
<evidence type="ECO:0000256" key="1">
    <source>
        <dbReference type="ARBA" id="ARBA00022527"/>
    </source>
</evidence>
<keyword evidence="3" id="KW-0547">Nucleotide-binding</keyword>
<keyword evidence="5" id="KW-0067">ATP-binding</keyword>
<dbReference type="SUPFAM" id="SSF55874">
    <property type="entry name" value="ATPase domain of HSP90 chaperone/DNA topoisomerase II/histidine kinase"/>
    <property type="match status" value="1"/>
</dbReference>
<dbReference type="Pfam" id="PF13581">
    <property type="entry name" value="HATPase_c_2"/>
    <property type="match status" value="1"/>
</dbReference>
<gene>
    <name evidence="7" type="primary">rsbW</name>
    <name evidence="7" type="ORF">GXN76_13965</name>
</gene>
<proteinExistence type="predicted"/>
<dbReference type="Proteomes" id="UP000503088">
    <property type="component" value="Chromosome"/>
</dbReference>
<dbReference type="NCBIfam" id="TIGR01924">
    <property type="entry name" value="rsbW_low_gc"/>
    <property type="match status" value="1"/>
</dbReference>
<keyword evidence="2 7" id="KW-0808">Transferase</keyword>
<dbReference type="Gene3D" id="3.30.565.10">
    <property type="entry name" value="Histidine kinase-like ATPase, C-terminal domain"/>
    <property type="match status" value="1"/>
</dbReference>
<dbReference type="RefSeq" id="WP_173224107.1">
    <property type="nucleotide sequence ID" value="NZ_CP048104.1"/>
</dbReference>
<feature type="domain" description="Histidine kinase/HSP90-like ATPase" evidence="6">
    <location>
        <begin position="13"/>
        <end position="143"/>
    </location>
</feature>
<dbReference type="AlphaFoldDB" id="A0A7D3XP91"/>
<sequence length="163" mass="18335">MNQPKDLIELSMPAKSQFVGVVRLTVSGIANRMGFHYDDIEDMKLAVAEACTNAVDHAYSGCEGKVDVSFRMFEDRLEIRIKDHGNSFDIAAVKARSGPIEKNLPITAMRERGLGLHLMETLMDRVDIHEGEEYKGVVVTLTKFKLRDEVERCVDSPAKTPFY</sequence>
<evidence type="ECO:0000259" key="6">
    <source>
        <dbReference type="Pfam" id="PF13581"/>
    </source>
</evidence>
<evidence type="ECO:0000256" key="3">
    <source>
        <dbReference type="ARBA" id="ARBA00022741"/>
    </source>
</evidence>
<dbReference type="GO" id="GO:0005524">
    <property type="term" value="F:ATP binding"/>
    <property type="evidence" value="ECO:0007669"/>
    <property type="project" value="UniProtKB-KW"/>
</dbReference>
<dbReference type="InterPro" id="IPR003594">
    <property type="entry name" value="HATPase_dom"/>
</dbReference>
<evidence type="ECO:0000256" key="5">
    <source>
        <dbReference type="ARBA" id="ARBA00022840"/>
    </source>
</evidence>
<name>A0A7D3XP91_9BACL</name>
<protein>
    <submittedName>
        <fullName evidence="7">Anti-sigma B factor RsbW</fullName>
        <ecNumber evidence="7">2.7.11.1</ecNumber>
    </submittedName>
</protein>
<evidence type="ECO:0000313" key="8">
    <source>
        <dbReference type="Proteomes" id="UP000503088"/>
    </source>
</evidence>
<dbReference type="PANTHER" id="PTHR35526">
    <property type="entry name" value="ANTI-SIGMA-F FACTOR RSBW-RELATED"/>
    <property type="match status" value="1"/>
</dbReference>
<reference evidence="7 8" key="1">
    <citation type="submission" date="2020-01" db="EMBL/GenBank/DDBJ databases">
        <authorList>
            <person name="Gulvik C.A."/>
            <person name="Batra D.G."/>
        </authorList>
    </citation>
    <scope>NUCLEOTIDE SEQUENCE [LARGE SCALE GENOMIC DNA]</scope>
    <source>
        <strain evidence="7 8">W9323</strain>
    </source>
</reference>
<accession>A0A7D3XP91</accession>
<dbReference type="EC" id="2.7.11.1" evidence="7"/>
<evidence type="ECO:0000256" key="4">
    <source>
        <dbReference type="ARBA" id="ARBA00022777"/>
    </source>
</evidence>
<dbReference type="InterPro" id="IPR036890">
    <property type="entry name" value="HATPase_C_sf"/>
</dbReference>
<dbReference type="EMBL" id="CP048104">
    <property type="protein sequence ID" value="QKG85449.1"/>
    <property type="molecule type" value="Genomic_DNA"/>
</dbReference>
<organism evidence="7 8">
    <name type="scientific">Kroppenstedtia pulmonis</name>
    <dbReference type="NCBI Taxonomy" id="1380685"/>
    <lineage>
        <taxon>Bacteria</taxon>
        <taxon>Bacillati</taxon>
        <taxon>Bacillota</taxon>
        <taxon>Bacilli</taxon>
        <taxon>Bacillales</taxon>
        <taxon>Thermoactinomycetaceae</taxon>
        <taxon>Kroppenstedtia</taxon>
    </lineage>
</organism>
<dbReference type="GO" id="GO:0016989">
    <property type="term" value="F:sigma factor antagonist activity"/>
    <property type="evidence" value="ECO:0007669"/>
    <property type="project" value="InterPro"/>
</dbReference>
<dbReference type="PANTHER" id="PTHR35526:SF9">
    <property type="entry name" value="SERINE-PROTEIN KINASE RSBW"/>
    <property type="match status" value="1"/>
</dbReference>
<keyword evidence="1" id="KW-0723">Serine/threonine-protein kinase</keyword>
<dbReference type="InterPro" id="IPR050267">
    <property type="entry name" value="Anti-sigma-factor_SerPK"/>
</dbReference>
<dbReference type="CDD" id="cd16936">
    <property type="entry name" value="HATPase_RsbW-like"/>
    <property type="match status" value="1"/>
</dbReference>
<dbReference type="KEGG" id="kpul:GXN76_13965"/>
<dbReference type="InterPro" id="IPR010193">
    <property type="entry name" value="RsbW"/>
</dbReference>